<evidence type="ECO:0000313" key="3">
    <source>
        <dbReference type="Proteomes" id="UP001626550"/>
    </source>
</evidence>
<reference evidence="2 3" key="1">
    <citation type="submission" date="2024-11" db="EMBL/GenBank/DDBJ databases">
        <title>Adaptive evolution of stress response genes in parasites aligns with host niche diversity.</title>
        <authorList>
            <person name="Hahn C."/>
            <person name="Resl P."/>
        </authorList>
    </citation>
    <scope>NUCLEOTIDE SEQUENCE [LARGE SCALE GENOMIC DNA]</scope>
    <source>
        <strain evidence="2">EGGRZ-B1_66</strain>
        <tissue evidence="2">Body</tissue>
    </source>
</reference>
<proteinExistence type="predicted"/>
<keyword evidence="3" id="KW-1185">Reference proteome</keyword>
<protein>
    <submittedName>
        <fullName evidence="2">MHC class II transactivator</fullName>
    </submittedName>
</protein>
<comment type="caution">
    <text evidence="2">The sequence shown here is derived from an EMBL/GenBank/DDBJ whole genome shotgun (WGS) entry which is preliminary data.</text>
</comment>
<accession>A0ABD2PLW3</accession>
<evidence type="ECO:0000256" key="1">
    <source>
        <dbReference type="SAM" id="Coils"/>
    </source>
</evidence>
<name>A0ABD2PLW3_9PLAT</name>
<dbReference type="Proteomes" id="UP001626550">
    <property type="component" value="Unassembled WGS sequence"/>
</dbReference>
<dbReference type="AlphaFoldDB" id="A0ABD2PLW3"/>
<feature type="coiled-coil region" evidence="1">
    <location>
        <begin position="4"/>
        <end position="115"/>
    </location>
</feature>
<dbReference type="EMBL" id="JBJKFK010005617">
    <property type="protein sequence ID" value="KAL3308229.1"/>
    <property type="molecule type" value="Genomic_DNA"/>
</dbReference>
<evidence type="ECO:0000313" key="2">
    <source>
        <dbReference type="EMBL" id="KAL3308229.1"/>
    </source>
</evidence>
<gene>
    <name evidence="2" type="primary">MHC2_2</name>
    <name evidence="2" type="ORF">Ciccas_013243</name>
</gene>
<sequence length="130" mass="15433">MRKMQALVRKVKELSVSLENLENCKQKLRSDLEQANHALALSTCNQAKYEERAKNWKTTAIEMRLALAKLQAEKDAMDREGREREAQLNEEIEEKQRVEQQLAEKIQDLEFELQEAWMTNHESVCYFRDY</sequence>
<keyword evidence="1" id="KW-0175">Coiled coil</keyword>
<organism evidence="2 3">
    <name type="scientific">Cichlidogyrus casuarinus</name>
    <dbReference type="NCBI Taxonomy" id="1844966"/>
    <lineage>
        <taxon>Eukaryota</taxon>
        <taxon>Metazoa</taxon>
        <taxon>Spiralia</taxon>
        <taxon>Lophotrochozoa</taxon>
        <taxon>Platyhelminthes</taxon>
        <taxon>Monogenea</taxon>
        <taxon>Monopisthocotylea</taxon>
        <taxon>Dactylogyridea</taxon>
        <taxon>Ancyrocephalidae</taxon>
        <taxon>Cichlidogyrus</taxon>
    </lineage>
</organism>